<evidence type="ECO:0000256" key="2">
    <source>
        <dbReference type="ARBA" id="ARBA00022801"/>
    </source>
</evidence>
<dbReference type="PANTHER" id="PTHR46124">
    <property type="entry name" value="D-AMINOACYL-TRNA DEACYLASE"/>
    <property type="match status" value="1"/>
</dbReference>
<sequence>MILYFIDTHAHLDFSNYDHDRDEVIKRAHDEGVSHIINIGADLESSQRSVELADRDSSIYAAVGIHPHEAAGVDKQSVEQLKKLATHKKVLAIGEIGLDYHYDNSPRETQQEVFRKQLKLAHELSLPVVIHNREADRDCLAILKDEGVEQLGGIMHCFNSSLDFAWQILDLNLYIAFGGVITFKNAGDLRDVVKSLPVDKIVIETDSPYLTPHPCRGKRNEPAYVKLVLEKIAEIKDIPAAELARITSDNAKKAYRF</sequence>
<evidence type="ECO:0000256" key="1">
    <source>
        <dbReference type="ARBA" id="ARBA00022723"/>
    </source>
</evidence>
<dbReference type="EMBL" id="CP046640">
    <property type="protein sequence ID" value="QTL99507.1"/>
    <property type="molecule type" value="Genomic_DNA"/>
</dbReference>
<dbReference type="Proteomes" id="UP000665020">
    <property type="component" value="Chromosome"/>
</dbReference>
<evidence type="ECO:0000313" key="4">
    <source>
        <dbReference type="EMBL" id="QTL99507.1"/>
    </source>
</evidence>
<protein>
    <submittedName>
        <fullName evidence="4">YchF/TatD family DNA exonuclease</fullName>
    </submittedName>
</protein>
<feature type="binding site" evidence="3">
    <location>
        <position position="95"/>
    </location>
    <ligand>
        <name>a divalent metal cation</name>
        <dbReference type="ChEBI" id="CHEBI:60240"/>
        <label>1</label>
    </ligand>
</feature>
<dbReference type="CDD" id="cd01310">
    <property type="entry name" value="TatD_DNAse"/>
    <property type="match status" value="1"/>
</dbReference>
<evidence type="ECO:0000256" key="3">
    <source>
        <dbReference type="PIRSR" id="PIRSR005902-1"/>
    </source>
</evidence>
<dbReference type="GO" id="GO:0004536">
    <property type="term" value="F:DNA nuclease activity"/>
    <property type="evidence" value="ECO:0007669"/>
    <property type="project" value="InterPro"/>
</dbReference>
<dbReference type="GO" id="GO:0005829">
    <property type="term" value="C:cytosol"/>
    <property type="evidence" value="ECO:0007669"/>
    <property type="project" value="TreeGrafter"/>
</dbReference>
<dbReference type="Gene3D" id="3.20.20.140">
    <property type="entry name" value="Metal-dependent hydrolases"/>
    <property type="match status" value="1"/>
</dbReference>
<dbReference type="PANTHER" id="PTHR46124:SF2">
    <property type="entry name" value="D-AMINOACYL-TRNA DEACYLASE"/>
    <property type="match status" value="1"/>
</dbReference>
<reference evidence="4" key="1">
    <citation type="submission" date="2019-12" db="EMBL/GenBank/DDBJ databases">
        <authorList>
            <person name="zhang j."/>
            <person name="sun C.M."/>
        </authorList>
    </citation>
    <scope>NUCLEOTIDE SEQUENCE</scope>
    <source>
        <strain evidence="4">NS-1</strain>
    </source>
</reference>
<dbReference type="AlphaFoldDB" id="A0A8A7KKZ2"/>
<dbReference type="InterPro" id="IPR015991">
    <property type="entry name" value="TatD/YcfH-like"/>
</dbReference>
<gene>
    <name evidence="4" type="ORF">GM661_16895</name>
</gene>
<keyword evidence="4" id="KW-0540">Nuclease</keyword>
<feature type="binding site" evidence="3">
    <location>
        <position position="11"/>
    </location>
    <ligand>
        <name>a divalent metal cation</name>
        <dbReference type="ChEBI" id="CHEBI:60240"/>
        <label>1</label>
    </ligand>
</feature>
<proteinExistence type="predicted"/>
<name>A0A8A7KKZ2_9FIRM</name>
<keyword evidence="5" id="KW-1185">Reference proteome</keyword>
<feature type="binding site" evidence="3">
    <location>
        <position position="156"/>
    </location>
    <ligand>
        <name>a divalent metal cation</name>
        <dbReference type="ChEBI" id="CHEBI:60240"/>
        <label>2</label>
    </ligand>
</feature>
<organism evidence="4 5">
    <name type="scientific">Iocasia fonsfrigidae</name>
    <dbReference type="NCBI Taxonomy" id="2682810"/>
    <lineage>
        <taxon>Bacteria</taxon>
        <taxon>Bacillati</taxon>
        <taxon>Bacillota</taxon>
        <taxon>Clostridia</taxon>
        <taxon>Halanaerobiales</taxon>
        <taxon>Halanaerobiaceae</taxon>
        <taxon>Iocasia</taxon>
    </lineage>
</organism>
<feature type="binding site" evidence="3">
    <location>
        <position position="131"/>
    </location>
    <ligand>
        <name>a divalent metal cation</name>
        <dbReference type="ChEBI" id="CHEBI:60240"/>
        <label>2</label>
    </ligand>
</feature>
<dbReference type="PROSITE" id="PS01137">
    <property type="entry name" value="TATD_1"/>
    <property type="match status" value="1"/>
</dbReference>
<dbReference type="KEGG" id="ifn:GM661_16895"/>
<keyword evidence="4" id="KW-0269">Exonuclease</keyword>
<dbReference type="PIRSF" id="PIRSF005902">
    <property type="entry name" value="DNase_TatD"/>
    <property type="match status" value="1"/>
</dbReference>
<dbReference type="Pfam" id="PF01026">
    <property type="entry name" value="TatD_DNase"/>
    <property type="match status" value="1"/>
</dbReference>
<feature type="binding site" evidence="3">
    <location>
        <position position="9"/>
    </location>
    <ligand>
        <name>a divalent metal cation</name>
        <dbReference type="ChEBI" id="CHEBI:60240"/>
        <label>1</label>
    </ligand>
</feature>
<dbReference type="GO" id="GO:0004527">
    <property type="term" value="F:exonuclease activity"/>
    <property type="evidence" value="ECO:0007669"/>
    <property type="project" value="UniProtKB-KW"/>
</dbReference>
<dbReference type="InterPro" id="IPR032466">
    <property type="entry name" value="Metal_Hydrolase"/>
</dbReference>
<dbReference type="InterPro" id="IPR001130">
    <property type="entry name" value="TatD-like"/>
</dbReference>
<keyword evidence="2" id="KW-0378">Hydrolase</keyword>
<dbReference type="PROSITE" id="PS01091">
    <property type="entry name" value="TATD_3"/>
    <property type="match status" value="1"/>
</dbReference>
<dbReference type="InterPro" id="IPR018228">
    <property type="entry name" value="DNase_TatD-rel_CS"/>
</dbReference>
<dbReference type="NCBIfam" id="TIGR00010">
    <property type="entry name" value="YchF/TatD family DNA exonuclease"/>
    <property type="match status" value="1"/>
</dbReference>
<dbReference type="FunFam" id="3.20.20.140:FF:000005">
    <property type="entry name" value="TatD family hydrolase"/>
    <property type="match status" value="1"/>
</dbReference>
<evidence type="ECO:0000313" key="5">
    <source>
        <dbReference type="Proteomes" id="UP000665020"/>
    </source>
</evidence>
<accession>A0A8A7KKZ2</accession>
<dbReference type="SUPFAM" id="SSF51556">
    <property type="entry name" value="Metallo-dependent hydrolases"/>
    <property type="match status" value="1"/>
</dbReference>
<keyword evidence="1 3" id="KW-0479">Metal-binding</keyword>
<feature type="binding site" evidence="3">
    <location>
        <position position="206"/>
    </location>
    <ligand>
        <name>a divalent metal cation</name>
        <dbReference type="ChEBI" id="CHEBI:60240"/>
        <label>1</label>
    </ligand>
</feature>
<dbReference type="GO" id="GO:0046872">
    <property type="term" value="F:metal ion binding"/>
    <property type="evidence" value="ECO:0007669"/>
    <property type="project" value="UniProtKB-KW"/>
</dbReference>